<dbReference type="AlphaFoldDB" id="T1J6I9"/>
<dbReference type="STRING" id="126957.T1J6I9"/>
<name>T1J6I9_STRMM</name>
<keyword evidence="1" id="KW-0175">Coiled coil</keyword>
<organism evidence="3 4">
    <name type="scientific">Strigamia maritima</name>
    <name type="common">European centipede</name>
    <name type="synonym">Geophilus maritimus</name>
    <dbReference type="NCBI Taxonomy" id="126957"/>
    <lineage>
        <taxon>Eukaryota</taxon>
        <taxon>Metazoa</taxon>
        <taxon>Ecdysozoa</taxon>
        <taxon>Arthropoda</taxon>
        <taxon>Myriapoda</taxon>
        <taxon>Chilopoda</taxon>
        <taxon>Pleurostigmophora</taxon>
        <taxon>Geophilomorpha</taxon>
        <taxon>Linotaeniidae</taxon>
        <taxon>Strigamia</taxon>
    </lineage>
</organism>
<dbReference type="Pfam" id="PF15718">
    <property type="entry name" value="MNR"/>
    <property type="match status" value="2"/>
</dbReference>
<dbReference type="InterPro" id="IPR031447">
    <property type="entry name" value="MNR"/>
</dbReference>
<protein>
    <submittedName>
        <fullName evidence="3">Uncharacterized protein</fullName>
    </submittedName>
</protein>
<dbReference type="eggNOG" id="ENOG502QQYJ">
    <property type="taxonomic scope" value="Eukaryota"/>
</dbReference>
<keyword evidence="4" id="KW-1185">Reference proteome</keyword>
<reference evidence="4" key="1">
    <citation type="submission" date="2011-05" db="EMBL/GenBank/DDBJ databases">
        <authorList>
            <person name="Richards S.R."/>
            <person name="Qu J."/>
            <person name="Jiang H."/>
            <person name="Jhangiani S.N."/>
            <person name="Agravi P."/>
            <person name="Goodspeed R."/>
            <person name="Gross S."/>
            <person name="Mandapat C."/>
            <person name="Jackson L."/>
            <person name="Mathew T."/>
            <person name="Pu L."/>
            <person name="Thornton R."/>
            <person name="Saada N."/>
            <person name="Wilczek-Boney K.B."/>
            <person name="Lee S."/>
            <person name="Kovar C."/>
            <person name="Wu Y."/>
            <person name="Scherer S.E."/>
            <person name="Worley K.C."/>
            <person name="Muzny D.M."/>
            <person name="Gibbs R."/>
        </authorList>
    </citation>
    <scope>NUCLEOTIDE SEQUENCE</scope>
    <source>
        <strain evidence="4">Brora</strain>
    </source>
</reference>
<dbReference type="PANTHER" id="PTHR15732:SF4">
    <property type="entry name" value="PROTEIN MOONRAKER"/>
    <property type="match status" value="1"/>
</dbReference>
<evidence type="ECO:0000313" key="4">
    <source>
        <dbReference type="Proteomes" id="UP000014500"/>
    </source>
</evidence>
<feature type="region of interest" description="Disordered" evidence="2">
    <location>
        <begin position="1"/>
        <end position="25"/>
    </location>
</feature>
<dbReference type="GO" id="GO:0034451">
    <property type="term" value="C:centriolar satellite"/>
    <property type="evidence" value="ECO:0007669"/>
    <property type="project" value="TreeGrafter"/>
</dbReference>
<feature type="coiled-coil region" evidence="1">
    <location>
        <begin position="136"/>
        <end position="163"/>
    </location>
</feature>
<dbReference type="EnsemblMetazoa" id="SMAR009261-RA">
    <property type="protein sequence ID" value="SMAR009261-PA"/>
    <property type="gene ID" value="SMAR009261"/>
</dbReference>
<reference evidence="3" key="2">
    <citation type="submission" date="2015-02" db="UniProtKB">
        <authorList>
            <consortium name="EnsemblMetazoa"/>
        </authorList>
    </citation>
    <scope>IDENTIFICATION</scope>
</reference>
<dbReference type="PhylomeDB" id="T1J6I9"/>
<accession>T1J6I9</accession>
<dbReference type="EMBL" id="JH431878">
    <property type="status" value="NOT_ANNOTATED_CDS"/>
    <property type="molecule type" value="Genomic_DNA"/>
</dbReference>
<proteinExistence type="predicted"/>
<feature type="compositionally biased region" description="Polar residues" evidence="2">
    <location>
        <begin position="517"/>
        <end position="531"/>
    </location>
</feature>
<dbReference type="Proteomes" id="UP000014500">
    <property type="component" value="Unassembled WGS sequence"/>
</dbReference>
<dbReference type="GO" id="GO:0071539">
    <property type="term" value="P:protein localization to centrosome"/>
    <property type="evidence" value="ECO:0007669"/>
    <property type="project" value="TreeGrafter"/>
</dbReference>
<evidence type="ECO:0000313" key="3">
    <source>
        <dbReference type="EnsemblMetazoa" id="SMAR009261-PA"/>
    </source>
</evidence>
<feature type="region of interest" description="Disordered" evidence="2">
    <location>
        <begin position="495"/>
        <end position="579"/>
    </location>
</feature>
<dbReference type="HOGENOM" id="CLU_345931_0_0_1"/>
<sequence>MSEGNEDELHQTGRSPVRAGTANDKKAANTPFVVQKVSPVRPSYSYPGSVAKPDVYSKFRFITEEMMEQVICEAQENLAKKTKSTGSKSKKCSATGGAGGFLENEVSKAQYDKWIKQIKWFWLEIEDYLREIETVYNEVRLHADAFENKRKDKEEEVRRNKRISEFNARSCRIVYDLQQQTKDVFSYLESNRYVLNRSTMKKLHGIHRGVVMALHNLLTRLPDYELDRGLPPVYHQLAMLIRRLAQCCFKLGIGHDVHIIRNLEGIRQKVEDANQEAQQEMPLYKLTPGVKKQQVCSPWDAKGNKTCPVVWQEEKIPQKVSPKLLEMIDVSKRGGFIAPGIDKFLRLKSPLIKEGKAPAAIGGKLSKAMGKPSNMTDEEFESMATRFKKLQQEFISEVEGQISARLKPLLQEAKKVAESAKSKKTLTIGHVQVETPKDGLAKQKIDQLLSQYTGATKLEKEYIPPAVKESPRPGEEGWGDYLPEQLLENELQMLKTKKKNRSRSPVTMRQRSESKTHLTQFKSASNVSPNADKTKLKGSPSAGFKTVRRSQPALRRASISGPSKLAAGDNPLDGGRKSTRIGLKSTKATTKIHGKQASKDPAVFSMFDAEQASSSKSKSTDDEIKWAMKGDISMWSSNQVDDMLNRLNQMENEERSIRSRWQDLLYVDPSSRSDGYRISYGEKSSFSDSKEPDAILLMKPSVKKDTVVVVGAMAEDNKTESQITISRARAGVDVATTAPRSFGLESFKESIKSYRDKFDDYLRRTSHYAVGNFDPWKVVVDVADDILNDLFLEVSSEIADIPDTCVKEIYDAEFARS</sequence>
<dbReference type="GO" id="GO:0007099">
    <property type="term" value="P:centriole replication"/>
    <property type="evidence" value="ECO:0007669"/>
    <property type="project" value="InterPro"/>
</dbReference>
<evidence type="ECO:0000256" key="1">
    <source>
        <dbReference type="SAM" id="Coils"/>
    </source>
</evidence>
<dbReference type="PANTHER" id="PTHR15732">
    <property type="entry name" value="PROTEIN MOONRAKER"/>
    <property type="match status" value="1"/>
</dbReference>
<evidence type="ECO:0000256" key="2">
    <source>
        <dbReference type="SAM" id="MobiDB-lite"/>
    </source>
</evidence>